<dbReference type="VEuPathDB" id="FungiDB:MELLADRAFT_112605"/>
<protein>
    <submittedName>
        <fullName evidence="2">Uncharacterized protein</fullName>
    </submittedName>
</protein>
<feature type="compositionally biased region" description="Polar residues" evidence="1">
    <location>
        <begin position="1"/>
        <end position="18"/>
    </location>
</feature>
<dbReference type="PANTHER" id="PTHR39398:SF1">
    <property type="entry name" value="CSN8_PSMD8_EIF3K DOMAIN-CONTAINING PROTEIN"/>
    <property type="match status" value="1"/>
</dbReference>
<dbReference type="InParanoid" id="F4S708"/>
<name>F4S708_MELLP</name>
<proteinExistence type="predicted"/>
<organism evidence="3">
    <name type="scientific">Melampsora larici-populina (strain 98AG31 / pathotype 3-4-7)</name>
    <name type="common">Poplar leaf rust fungus</name>
    <dbReference type="NCBI Taxonomy" id="747676"/>
    <lineage>
        <taxon>Eukaryota</taxon>
        <taxon>Fungi</taxon>
        <taxon>Dikarya</taxon>
        <taxon>Basidiomycota</taxon>
        <taxon>Pucciniomycotina</taxon>
        <taxon>Pucciniomycetes</taxon>
        <taxon>Pucciniales</taxon>
        <taxon>Melampsoraceae</taxon>
        <taxon>Melampsora</taxon>
    </lineage>
</organism>
<dbReference type="Proteomes" id="UP000001072">
    <property type="component" value="Unassembled WGS sequence"/>
</dbReference>
<dbReference type="eggNOG" id="ENOG502SBJ3">
    <property type="taxonomic scope" value="Eukaryota"/>
</dbReference>
<accession>F4S708</accession>
<evidence type="ECO:0000313" key="3">
    <source>
        <dbReference type="Proteomes" id="UP000001072"/>
    </source>
</evidence>
<dbReference type="HOGENOM" id="CLU_719764_0_0_1"/>
<dbReference type="RefSeq" id="XP_007417184.1">
    <property type="nucleotide sequence ID" value="XM_007417122.1"/>
</dbReference>
<dbReference type="PANTHER" id="PTHR39398">
    <property type="entry name" value="YALI0F14311P"/>
    <property type="match status" value="1"/>
</dbReference>
<dbReference type="KEGG" id="mlr:MELLADRAFT_112605"/>
<feature type="compositionally biased region" description="Polar residues" evidence="1">
    <location>
        <begin position="27"/>
        <end position="39"/>
    </location>
</feature>
<evidence type="ECO:0000313" key="2">
    <source>
        <dbReference type="EMBL" id="EGF99553.1"/>
    </source>
</evidence>
<keyword evidence="3" id="KW-1185">Reference proteome</keyword>
<dbReference type="OrthoDB" id="2100128at2759"/>
<sequence>MNHNSKNQFKMGSSIQISSHDRKPSKKFTTINQNNRTGSSTTTLLNSFQDQLNINNANGNHHLRPNPMSLVPSPSRGMSHEPEHLQKLDLTNHDFQLRYFAEWIQPKISAHRHSFPNQLAINIQRSRFVPTNTPDNSITDQLTSLGTLLREIRKLREGILASHRTDEFAIQIYELSAELALESCDFQQLNSLLPHLIFKLYKSVPLSASRSQNTSTSDDQDLQDQQDRRLVFTCVLLLIPICTRLSLGQFLHTFQEIPLPHHSICNPSTHSTRVANTIKIYTSLNRKNWVQFNRITTPLLSNLTNRLETHQNSQIDWDSVLLLHAQKLVREQIVWNSLRLSHYSISDLNYLLKSLSFDTSHQLEDWLKLNNVYRFQNGKINFKT</sequence>
<dbReference type="STRING" id="747676.F4S708"/>
<dbReference type="AlphaFoldDB" id="F4S708"/>
<reference evidence="3" key="1">
    <citation type="journal article" date="2011" name="Proc. Natl. Acad. Sci. U.S.A.">
        <title>Obligate biotrophy features unraveled by the genomic analysis of rust fungi.</title>
        <authorList>
            <person name="Duplessis S."/>
            <person name="Cuomo C.A."/>
            <person name="Lin Y.-C."/>
            <person name="Aerts A."/>
            <person name="Tisserant E."/>
            <person name="Veneault-Fourrey C."/>
            <person name="Joly D.L."/>
            <person name="Hacquard S."/>
            <person name="Amselem J."/>
            <person name="Cantarel B.L."/>
            <person name="Chiu R."/>
            <person name="Coutinho P.M."/>
            <person name="Feau N."/>
            <person name="Field M."/>
            <person name="Frey P."/>
            <person name="Gelhaye E."/>
            <person name="Goldberg J."/>
            <person name="Grabherr M.G."/>
            <person name="Kodira C.D."/>
            <person name="Kohler A."/>
            <person name="Kuees U."/>
            <person name="Lindquist E.A."/>
            <person name="Lucas S.M."/>
            <person name="Mago R."/>
            <person name="Mauceli E."/>
            <person name="Morin E."/>
            <person name="Murat C."/>
            <person name="Pangilinan J.L."/>
            <person name="Park R."/>
            <person name="Pearson M."/>
            <person name="Quesneville H."/>
            <person name="Rouhier N."/>
            <person name="Sakthikumar S."/>
            <person name="Salamov A.A."/>
            <person name="Schmutz J."/>
            <person name="Selles B."/>
            <person name="Shapiro H."/>
            <person name="Tanguay P."/>
            <person name="Tuskan G.A."/>
            <person name="Henrissat B."/>
            <person name="Van de Peer Y."/>
            <person name="Rouze P."/>
            <person name="Ellis J.G."/>
            <person name="Dodds P.N."/>
            <person name="Schein J.E."/>
            <person name="Zhong S."/>
            <person name="Hamelin R.C."/>
            <person name="Grigoriev I.V."/>
            <person name="Szabo L.J."/>
            <person name="Martin F."/>
        </authorList>
    </citation>
    <scope>NUCLEOTIDE SEQUENCE [LARGE SCALE GENOMIC DNA]</scope>
    <source>
        <strain evidence="3">98AG31 / pathotype 3-4-7</strain>
    </source>
</reference>
<feature type="region of interest" description="Disordered" evidence="1">
    <location>
        <begin position="1"/>
        <end position="39"/>
    </location>
</feature>
<dbReference type="EMBL" id="GL883157">
    <property type="protein sequence ID" value="EGF99553.1"/>
    <property type="molecule type" value="Genomic_DNA"/>
</dbReference>
<evidence type="ECO:0000256" key="1">
    <source>
        <dbReference type="SAM" id="MobiDB-lite"/>
    </source>
</evidence>
<dbReference type="GeneID" id="18924738"/>
<gene>
    <name evidence="2" type="ORF">MELLADRAFT_112605</name>
</gene>